<feature type="transmembrane region" description="Helical" evidence="1">
    <location>
        <begin position="323"/>
        <end position="356"/>
    </location>
</feature>
<dbReference type="RefSeq" id="WP_139019550.1">
    <property type="nucleotide sequence ID" value="NZ_JARPPZ010000146.1"/>
</dbReference>
<comment type="caution">
    <text evidence="2">The sequence shown here is derived from an EMBL/GenBank/DDBJ whole genome shotgun (WGS) entry which is preliminary data.</text>
</comment>
<accession>A0ABD7RLP2</accession>
<evidence type="ECO:0000313" key="2">
    <source>
        <dbReference type="EMBL" id="TNC02659.1"/>
    </source>
</evidence>
<gene>
    <name evidence="2" type="ORF">FHG65_00170</name>
</gene>
<feature type="transmembrane region" description="Helical" evidence="1">
    <location>
        <begin position="431"/>
        <end position="450"/>
    </location>
</feature>
<feature type="transmembrane region" description="Helical" evidence="1">
    <location>
        <begin position="470"/>
        <end position="487"/>
    </location>
</feature>
<feature type="transmembrane region" description="Helical" evidence="1">
    <location>
        <begin position="166"/>
        <end position="191"/>
    </location>
</feature>
<keyword evidence="1" id="KW-0812">Transmembrane</keyword>
<reference evidence="2 3" key="1">
    <citation type="submission" date="2019-06" db="EMBL/GenBank/DDBJ databases">
        <title>Biocontrol Bacillus strains from Vietnam.</title>
        <authorList>
            <person name="Borriss R."/>
            <person name="Lasch P."/>
            <person name="Thanh Tam L.T."/>
        </authorList>
    </citation>
    <scope>NUCLEOTIDE SEQUENCE [LARGE SCALE GENOMIC DNA]</scope>
    <source>
        <strain evidence="2 3">A8</strain>
    </source>
</reference>
<dbReference type="AlphaFoldDB" id="A0ABD7RLP2"/>
<name>A0ABD7RLP2_BACCE</name>
<proteinExistence type="predicted"/>
<feature type="transmembrane region" description="Helical" evidence="1">
    <location>
        <begin position="376"/>
        <end position="394"/>
    </location>
</feature>
<organism evidence="2 3">
    <name type="scientific">Bacillus cereus</name>
    <dbReference type="NCBI Taxonomy" id="1396"/>
    <lineage>
        <taxon>Bacteria</taxon>
        <taxon>Bacillati</taxon>
        <taxon>Bacillota</taxon>
        <taxon>Bacilli</taxon>
        <taxon>Bacillales</taxon>
        <taxon>Bacillaceae</taxon>
        <taxon>Bacillus</taxon>
        <taxon>Bacillus cereus group</taxon>
    </lineage>
</organism>
<keyword evidence="1" id="KW-1133">Transmembrane helix</keyword>
<evidence type="ECO:0000256" key="1">
    <source>
        <dbReference type="SAM" id="Phobius"/>
    </source>
</evidence>
<evidence type="ECO:0008006" key="4">
    <source>
        <dbReference type="Google" id="ProtNLM"/>
    </source>
</evidence>
<dbReference type="Gene3D" id="3.90.79.10">
    <property type="entry name" value="Nucleoside Triphosphate Pyrophosphohydrolase"/>
    <property type="match status" value="1"/>
</dbReference>
<protein>
    <recommendedName>
        <fullName evidence="4">Ion transport domain-containing protein</fullName>
    </recommendedName>
</protein>
<dbReference type="Proteomes" id="UP000309400">
    <property type="component" value="Unassembled WGS sequence"/>
</dbReference>
<keyword evidence="1" id="KW-0472">Membrane</keyword>
<feature type="transmembrane region" description="Helical" evidence="1">
    <location>
        <begin position="140"/>
        <end position="160"/>
    </location>
</feature>
<evidence type="ECO:0000313" key="3">
    <source>
        <dbReference type="Proteomes" id="UP000309400"/>
    </source>
</evidence>
<dbReference type="EMBL" id="VDDR01000001">
    <property type="protein sequence ID" value="TNC02659.1"/>
    <property type="molecule type" value="Genomic_DNA"/>
</dbReference>
<feature type="transmembrane region" description="Helical" evidence="1">
    <location>
        <begin position="499"/>
        <end position="521"/>
    </location>
</feature>
<sequence length="538" mass="63565">MNTGVQKIQVVIVNKKKQVLCRIDENKDWDFPCFEVKEKQKIKKTLIKEIMKNYNIKVSLKKIIVPDVVDEQNQKLIIYRAVVKKGYLDIFNEVNLKWVGIEELSTKKWVGIESVKFIVNWLIETQQNERINSNNMTWKWKIYAILIVLSTLFLVSLNEVEIDNVVYYSILIVFSYIISLLWTYVFHFILFKDVVSDSQGYSYRFNIIWKKEMLLKYLNLKTDKTERPYIKRKSCVFLLFSPDYLFADFFKFTLANNKALNQRCPLRKNNVARRYSKSERIIKHEYQGKKIRCKYNINTDRFDCEKHQEKKRLKQFIIHSNWINVYFACFLVIVSIVFSCLGTLISNINAMINFIVIIMELEKQLIDIFKNTFTEAPYIIIDLIYIFLLIRLISRSIEIGLAFYNDTVKAKMNSDLLIGERSTNLKRGNRISLAVHSYIELILLISPLYFMKPELITPILLDKHQQSFLYLDYILYSASVSAFNISFDMVNLTSLGKFIHVLQVFMSIILVVLSVATYLGFKDNMNEFEKADWEKGEK</sequence>